<reference evidence="1 2" key="1">
    <citation type="submission" date="2020-08" db="EMBL/GenBank/DDBJ databases">
        <title>Complete Genome Sequence of Effusibacillus dendaii Strain skT53, Isolated from Farmland soil.</title>
        <authorList>
            <person name="Konishi T."/>
            <person name="Kawasaki H."/>
        </authorList>
    </citation>
    <scope>NUCLEOTIDE SEQUENCE [LARGE SCALE GENOMIC DNA]</scope>
    <source>
        <strain evidence="2">skT53</strain>
    </source>
</reference>
<dbReference type="InterPro" id="IPR014202">
    <property type="entry name" value="Spore_II_R"/>
</dbReference>
<dbReference type="Proteomes" id="UP000593802">
    <property type="component" value="Chromosome"/>
</dbReference>
<dbReference type="AlphaFoldDB" id="A0A7I8DGE4"/>
<evidence type="ECO:0000313" key="1">
    <source>
        <dbReference type="EMBL" id="BCJ87660.1"/>
    </source>
</evidence>
<organism evidence="1 2">
    <name type="scientific">Effusibacillus dendaii</name>
    <dbReference type="NCBI Taxonomy" id="2743772"/>
    <lineage>
        <taxon>Bacteria</taxon>
        <taxon>Bacillati</taxon>
        <taxon>Bacillota</taxon>
        <taxon>Bacilli</taxon>
        <taxon>Bacillales</taxon>
        <taxon>Alicyclobacillaceae</taxon>
        <taxon>Effusibacillus</taxon>
    </lineage>
</organism>
<dbReference type="KEGG" id="eff:skT53_26450"/>
<dbReference type="NCBIfam" id="TIGR02837">
    <property type="entry name" value="spore_II_R"/>
    <property type="match status" value="1"/>
</dbReference>
<keyword evidence="2" id="KW-1185">Reference proteome</keyword>
<proteinExistence type="predicted"/>
<protein>
    <recommendedName>
        <fullName evidence="3">Stage II sporulation protein R</fullName>
    </recommendedName>
</protein>
<accession>A0A7I8DGE4</accession>
<gene>
    <name evidence="1" type="ORF">skT53_26450</name>
</gene>
<evidence type="ECO:0000313" key="2">
    <source>
        <dbReference type="Proteomes" id="UP000593802"/>
    </source>
</evidence>
<dbReference type="Pfam" id="PF09551">
    <property type="entry name" value="Spore_II_R"/>
    <property type="match status" value="1"/>
</dbReference>
<sequence>MERKWVAAAAALIIAAGVAGWWQTAAQIRFLSGSGNPSLAAAAFNETETVTRTDSIGQADSQSEDKSDLLSGNAGIIPKEAVRLRIIANSDSPEDQTLKRQIRDQIIQEVGTRLRGVENIEEARTVIRQAVPDMNRVAEKMEKEKGYSYPIRTDYGMVPFPTKMYGNNVYPAGNYEALRIVIGEGKGQNWWCVLFPPLCFVDLANGDAVQAKNMDSKPLTTISVPSGNGNAVEKVQVRLGLVDAIRSLFAKIRGWFESLKA</sequence>
<evidence type="ECO:0008006" key="3">
    <source>
        <dbReference type="Google" id="ProtNLM"/>
    </source>
</evidence>
<name>A0A7I8DGE4_9BACL</name>
<dbReference type="EMBL" id="AP023366">
    <property type="protein sequence ID" value="BCJ87660.1"/>
    <property type="molecule type" value="Genomic_DNA"/>
</dbReference>
<dbReference type="RefSeq" id="WP_200757908.1">
    <property type="nucleotide sequence ID" value="NZ_AP023366.1"/>
</dbReference>